<dbReference type="InterPro" id="IPR037034">
    <property type="entry name" value="RNA_pol_Rpb2_2_sf"/>
</dbReference>
<dbReference type="InterPro" id="IPR007641">
    <property type="entry name" value="RNA_pol_Rpb2_7"/>
</dbReference>
<dbReference type="InterPro" id="IPR007642">
    <property type="entry name" value="RNA_pol_Rpb2_2"/>
</dbReference>
<dbReference type="Pfam" id="PF04565">
    <property type="entry name" value="RNA_pol_Rpb2_3"/>
    <property type="match status" value="1"/>
</dbReference>
<evidence type="ECO:0000256" key="15">
    <source>
        <dbReference type="SAM" id="MobiDB-lite"/>
    </source>
</evidence>
<evidence type="ECO:0000256" key="12">
    <source>
        <dbReference type="ARBA" id="ARBA00048552"/>
    </source>
</evidence>
<evidence type="ECO:0000256" key="10">
    <source>
        <dbReference type="ARBA" id="ARBA00023163"/>
    </source>
</evidence>
<dbReference type="Pfam" id="PF00562">
    <property type="entry name" value="RNA_pol_Rpb2_6"/>
    <property type="match status" value="1"/>
</dbReference>
<dbReference type="FunFam" id="3.90.1110.10:FF:000002">
    <property type="entry name" value="DNA-directed RNA polymerase subunit beta"/>
    <property type="match status" value="1"/>
</dbReference>
<comment type="similarity">
    <text evidence="2 13">Belongs to the RNA polymerase beta chain family.</text>
</comment>
<feature type="domain" description="RNA polymerase Rpb2" evidence="17">
    <location>
        <begin position="1107"/>
        <end position="1198"/>
    </location>
</feature>
<keyword evidence="24" id="KW-1185">Reference proteome</keyword>
<evidence type="ECO:0000256" key="6">
    <source>
        <dbReference type="ARBA" id="ARBA00022723"/>
    </source>
</evidence>
<dbReference type="FunFam" id="3.90.1100.10:FF:000003">
    <property type="entry name" value="DNA-directed RNA polymerase subunit beta"/>
    <property type="match status" value="1"/>
</dbReference>
<keyword evidence="6" id="KW-0479">Metal-binding</keyword>
<feature type="region of interest" description="Disordered" evidence="15">
    <location>
        <begin position="895"/>
        <end position="915"/>
    </location>
</feature>
<dbReference type="FunFam" id="2.40.270.10:FF:000006">
    <property type="entry name" value="DNA-directed RNA polymerase subunit beta"/>
    <property type="match status" value="1"/>
</dbReference>
<evidence type="ECO:0000256" key="9">
    <source>
        <dbReference type="ARBA" id="ARBA00022842"/>
    </source>
</evidence>
<dbReference type="CDD" id="cd00653">
    <property type="entry name" value="RNA_pol_B_RPB2"/>
    <property type="match status" value="1"/>
</dbReference>
<dbReference type="InterPro" id="IPR014724">
    <property type="entry name" value="RNA_pol_RPB2_OB-fold"/>
</dbReference>
<keyword evidence="7" id="KW-0863">Zinc-finger</keyword>
<dbReference type="InterPro" id="IPR015712">
    <property type="entry name" value="DNA-dir_RNA_pol_su2"/>
</dbReference>
<keyword evidence="11" id="KW-0539">Nucleus</keyword>
<dbReference type="FunFam" id="3.90.1100.10:FF:000005">
    <property type="entry name" value="DNA-directed RNA polymerase subunit beta"/>
    <property type="match status" value="1"/>
</dbReference>
<evidence type="ECO:0000259" key="19">
    <source>
        <dbReference type="Pfam" id="PF04563"/>
    </source>
</evidence>
<comment type="function">
    <text evidence="14">DNA-dependent RNA polymerase catalyzes the transcription of DNA into RNA using the four ribonucleoside triphosphates as substrates.</text>
</comment>
<comment type="caution">
    <text evidence="23">The sequence shown here is derived from an EMBL/GenBank/DDBJ whole genome shotgun (WGS) entry which is preliminary data.</text>
</comment>
<evidence type="ECO:0000259" key="20">
    <source>
        <dbReference type="Pfam" id="PF04565"/>
    </source>
</evidence>
<dbReference type="Pfam" id="PF04563">
    <property type="entry name" value="RNA_pol_Rpb2_1"/>
    <property type="match status" value="1"/>
</dbReference>
<dbReference type="Pfam" id="PF04561">
    <property type="entry name" value="RNA_pol_Rpb2_2"/>
    <property type="match status" value="1"/>
</dbReference>
<evidence type="ECO:0000256" key="14">
    <source>
        <dbReference type="RuleBase" id="RU363031"/>
    </source>
</evidence>
<feature type="domain" description="RNA polymerase Rpb2" evidence="18">
    <location>
        <begin position="219"/>
        <end position="413"/>
    </location>
</feature>
<name>A0A1W0XCA4_HYPEX</name>
<dbReference type="GO" id="GO:0006367">
    <property type="term" value="P:transcription initiation at RNA polymerase II promoter"/>
    <property type="evidence" value="ECO:0007669"/>
    <property type="project" value="UniProtKB-ARBA"/>
</dbReference>
<dbReference type="AlphaFoldDB" id="A0A1W0XCA4"/>
<dbReference type="PROSITE" id="PS01166">
    <property type="entry name" value="RNA_POL_BETA"/>
    <property type="match status" value="1"/>
</dbReference>
<feature type="domain" description="RNA polymerase Rpb2" evidence="22">
    <location>
        <begin position="672"/>
        <end position="723"/>
    </location>
</feature>
<proteinExistence type="inferred from homology"/>
<dbReference type="GO" id="GO:0003677">
    <property type="term" value="F:DNA binding"/>
    <property type="evidence" value="ECO:0007669"/>
    <property type="project" value="InterPro"/>
</dbReference>
<dbReference type="Pfam" id="PF04567">
    <property type="entry name" value="RNA_pol_Rpb2_5"/>
    <property type="match status" value="1"/>
</dbReference>
<feature type="compositionally biased region" description="Acidic residues" evidence="15">
    <location>
        <begin position="9"/>
        <end position="30"/>
    </location>
</feature>
<keyword evidence="3 14" id="KW-0240">DNA-directed RNA polymerase</keyword>
<evidence type="ECO:0000259" key="16">
    <source>
        <dbReference type="Pfam" id="PF00562"/>
    </source>
</evidence>
<sequence>MADQWNDQEMMDDDLVPDEPIGQEEPELQEDQQIQPDNWQDACWLVISSYFEEKGLVRQQLDSFDEFIQMSVQRIVEDAPPLEMQAEAQHHQGQLEEPTKYSLKFEQIYLSKPTHWEKDGAPAPLMPNEARLRNLTYAAPLYVDIRKTVTRAGREPEETMFPKAFLGKIPIMLRSTYCLLSGLPDRDLAELNECPLDPGGYFIINGSEKVIIAQEKMATNIVYVFGMKDSKYQYRAECRSVMENSSRPASTMTVNMLSRGGQGGSSKKSAIGQRIECVLPYIKQPIPIIIVFRALGFVADRDILEHIVYDFEDQEMMEMIKASLDEAFVIQEQDVALNFIGARGAKPGVTREKRIKYAKEILQKELLPHVGTHEFCETKKAYFLGYMVHRLLLAALGRRELDDRDHYGNKRLDLAGPLLAFLFRGLFKNMLKELRIYAQKYIDRGKDFNLELAIKTKIITDGLKYSLATGNWGDQKKAHTTRAGVSQVLNRLTFCSSLSHLRRLNSPIGRDGKLAKPRQLHNTLWGMICPAETPEGQAVGLVKNLALMAYISVGSQPAPILEFLEEWSMENLEEIAPSSIHGATKIFVNGAWVGIHRDPEQLMATLRKLRRQMDIIVSEVSMVRDIRDREIRISTDAGRICRPLLIVEDQKLLLHRKHIDDLSDRAQTGYGWQDLIAGGVVEYIDIQEEETIMCAMTPHHLVEAAAEKQTVYCSTYTHCEIHPSMILGVCASIIPFPDHNQSPRNTYQSAMGKQAMGVYISNFNVRMDTLANVLYYPQSPLVTTRSMEYLRFRELPAGINAIVAIASYTGYNQEDSVIMNASAIDRGLFRSCFYRAYRDTESKRMGDAEETFEKPNRLTCTGMRNAIYDKLDDDGIVAPGTRVSGDDVIIGKTITMPASDEDGPPQDKRGNFTKKDSSTFLRASETGIIDQVLLTVNSEGQKFCKVRVRSIRIPQMGDKFASRHGQKGTCGMTYRMEDMPFTSEGIVPDIVINPHAVPSRMTIGHLIECLQGKVSANKGEIGDATPFNDSVNVAKISALLEDYGYHLRGNEILYNGFTGRKMNSQVFIGPTFYQRLKHMVDDKIHSRARGPVQILVRQPMEGRARDGGLRFGEMERDCMISHGAAQFLRERLFEVSDPYRVHVCNTCGLMAVANLRNQTYECKGCRNKTQISQVCLPYACKLLFQELMAMSIAPRMMVN</sequence>
<evidence type="ECO:0000259" key="21">
    <source>
        <dbReference type="Pfam" id="PF04566"/>
    </source>
</evidence>
<evidence type="ECO:0000256" key="4">
    <source>
        <dbReference type="ARBA" id="ARBA00022679"/>
    </source>
</evidence>
<dbReference type="Proteomes" id="UP000192578">
    <property type="component" value="Unassembled WGS sequence"/>
</dbReference>
<keyword evidence="4 14" id="KW-0808">Transferase</keyword>
<dbReference type="InterPro" id="IPR007645">
    <property type="entry name" value="RNA_pol_Rpb2_3"/>
</dbReference>
<dbReference type="EMBL" id="MTYJ01000004">
    <property type="protein sequence ID" value="OQV25070.1"/>
    <property type="molecule type" value="Genomic_DNA"/>
</dbReference>
<dbReference type="Gene3D" id="2.40.50.150">
    <property type="match status" value="1"/>
</dbReference>
<evidence type="ECO:0000259" key="18">
    <source>
        <dbReference type="Pfam" id="PF04561"/>
    </source>
</evidence>
<evidence type="ECO:0000256" key="8">
    <source>
        <dbReference type="ARBA" id="ARBA00022833"/>
    </source>
</evidence>
<dbReference type="Gene3D" id="3.90.1070.20">
    <property type="match status" value="1"/>
</dbReference>
<dbReference type="InterPro" id="IPR037033">
    <property type="entry name" value="DNA-dir_RNAP_su2_hyb_sf"/>
</dbReference>
<dbReference type="InterPro" id="IPR007647">
    <property type="entry name" value="RNA_pol_Rpb2_5"/>
</dbReference>
<evidence type="ECO:0000256" key="1">
    <source>
        <dbReference type="ARBA" id="ARBA00004123"/>
    </source>
</evidence>
<dbReference type="Gene3D" id="3.90.1800.10">
    <property type="entry name" value="RNA polymerase alpha subunit dimerisation domain"/>
    <property type="match status" value="1"/>
</dbReference>
<keyword evidence="10 14" id="KW-0804">Transcription</keyword>
<dbReference type="Gene3D" id="3.90.1100.10">
    <property type="match status" value="1"/>
</dbReference>
<evidence type="ECO:0000313" key="24">
    <source>
        <dbReference type="Proteomes" id="UP000192578"/>
    </source>
</evidence>
<accession>A0A1W0XCA4</accession>
<dbReference type="GO" id="GO:0003899">
    <property type="term" value="F:DNA-directed RNA polymerase activity"/>
    <property type="evidence" value="ECO:0007669"/>
    <property type="project" value="UniProtKB-EC"/>
</dbReference>
<keyword evidence="5 14" id="KW-0548">Nucleotidyltransferase</keyword>
<dbReference type="Pfam" id="PF04560">
    <property type="entry name" value="RNA_pol_Rpb2_7"/>
    <property type="match status" value="1"/>
</dbReference>
<evidence type="ECO:0000256" key="5">
    <source>
        <dbReference type="ARBA" id="ARBA00022695"/>
    </source>
</evidence>
<keyword evidence="9" id="KW-0460">Magnesium</keyword>
<keyword evidence="8" id="KW-0862">Zinc</keyword>
<dbReference type="Pfam" id="PF04566">
    <property type="entry name" value="RNA_pol_Rpb2_4"/>
    <property type="match status" value="1"/>
</dbReference>
<dbReference type="SUPFAM" id="SSF64484">
    <property type="entry name" value="beta and beta-prime subunits of DNA dependent RNA-polymerase"/>
    <property type="match status" value="1"/>
</dbReference>
<evidence type="ECO:0000256" key="3">
    <source>
        <dbReference type="ARBA" id="ARBA00022478"/>
    </source>
</evidence>
<dbReference type="FunFam" id="3.90.1800.10:FF:000002">
    <property type="entry name" value="DNA-directed RNA polymerase subunit beta"/>
    <property type="match status" value="1"/>
</dbReference>
<dbReference type="NCBIfam" id="NF007175">
    <property type="entry name" value="PRK09606.1"/>
    <property type="match status" value="1"/>
</dbReference>
<dbReference type="GO" id="GO:0031047">
    <property type="term" value="P:regulatory ncRNA-mediated gene silencing"/>
    <property type="evidence" value="ECO:0007669"/>
    <property type="project" value="UniProtKB-ARBA"/>
</dbReference>
<dbReference type="FunFam" id="3.90.1070.20:FF:000001">
    <property type="entry name" value="DNA-directed RNA polymerase subunit beta"/>
    <property type="match status" value="1"/>
</dbReference>
<feature type="compositionally biased region" description="Basic and acidic residues" evidence="15">
    <location>
        <begin position="905"/>
        <end position="915"/>
    </location>
</feature>
<organism evidence="23 24">
    <name type="scientific">Hypsibius exemplaris</name>
    <name type="common">Freshwater tardigrade</name>
    <dbReference type="NCBI Taxonomy" id="2072580"/>
    <lineage>
        <taxon>Eukaryota</taxon>
        <taxon>Metazoa</taxon>
        <taxon>Ecdysozoa</taxon>
        <taxon>Tardigrada</taxon>
        <taxon>Eutardigrada</taxon>
        <taxon>Parachela</taxon>
        <taxon>Hypsibioidea</taxon>
        <taxon>Hypsibiidae</taxon>
        <taxon>Hypsibius</taxon>
    </lineage>
</organism>
<evidence type="ECO:0000259" key="22">
    <source>
        <dbReference type="Pfam" id="PF04567"/>
    </source>
</evidence>
<dbReference type="OrthoDB" id="10248617at2759"/>
<feature type="domain" description="RNA polymerase beta subunit protrusion" evidence="19">
    <location>
        <begin position="55"/>
        <end position="460"/>
    </location>
</feature>
<feature type="domain" description="DNA-directed RNA polymerase subunit 2 hybrid-binding" evidence="16">
    <location>
        <begin position="730"/>
        <end position="1105"/>
    </location>
</feature>
<dbReference type="InterPro" id="IPR007644">
    <property type="entry name" value="RNA_pol_bsu_protrusion"/>
</dbReference>
<evidence type="ECO:0000313" key="23">
    <source>
        <dbReference type="EMBL" id="OQV25070.1"/>
    </source>
</evidence>
<dbReference type="InterPro" id="IPR007646">
    <property type="entry name" value="RNA_pol_Rpb2_4"/>
</dbReference>
<dbReference type="GO" id="GO:0032549">
    <property type="term" value="F:ribonucleoside binding"/>
    <property type="evidence" value="ECO:0007669"/>
    <property type="project" value="InterPro"/>
</dbReference>
<feature type="domain" description="RNA polymerase Rpb2" evidence="21">
    <location>
        <begin position="586"/>
        <end position="648"/>
    </location>
</feature>
<evidence type="ECO:0000259" key="17">
    <source>
        <dbReference type="Pfam" id="PF04560"/>
    </source>
</evidence>
<protein>
    <recommendedName>
        <fullName evidence="14">DNA-directed RNA polymerase subunit beta</fullName>
        <ecNumber evidence="14">2.7.7.6</ecNumber>
    </recommendedName>
</protein>
<evidence type="ECO:0000256" key="2">
    <source>
        <dbReference type="ARBA" id="ARBA00006835"/>
    </source>
</evidence>
<comment type="catalytic activity">
    <reaction evidence="12 14">
        <text>RNA(n) + a ribonucleoside 5'-triphosphate = RNA(n+1) + diphosphate</text>
        <dbReference type="Rhea" id="RHEA:21248"/>
        <dbReference type="Rhea" id="RHEA-COMP:14527"/>
        <dbReference type="Rhea" id="RHEA-COMP:17342"/>
        <dbReference type="ChEBI" id="CHEBI:33019"/>
        <dbReference type="ChEBI" id="CHEBI:61557"/>
        <dbReference type="ChEBI" id="CHEBI:140395"/>
        <dbReference type="EC" id="2.7.7.6"/>
    </reaction>
</comment>
<dbReference type="InterPro" id="IPR007120">
    <property type="entry name" value="DNA-dir_RNAP_su2_dom"/>
</dbReference>
<dbReference type="InterPro" id="IPR007121">
    <property type="entry name" value="RNA_pol_bsu_CS"/>
</dbReference>
<dbReference type="Gene3D" id="2.40.270.10">
    <property type="entry name" value="DNA-directed RNA polymerase, subunit 2, domain 6"/>
    <property type="match status" value="1"/>
</dbReference>
<gene>
    <name evidence="23" type="ORF">BV898_01279</name>
</gene>
<dbReference type="PANTHER" id="PTHR20856">
    <property type="entry name" value="DNA-DIRECTED RNA POLYMERASE I SUBUNIT 2"/>
    <property type="match status" value="1"/>
</dbReference>
<feature type="region of interest" description="Disordered" evidence="15">
    <location>
        <begin position="1"/>
        <end position="34"/>
    </location>
</feature>
<dbReference type="GO" id="GO:0005665">
    <property type="term" value="C:RNA polymerase II, core complex"/>
    <property type="evidence" value="ECO:0007669"/>
    <property type="project" value="UniProtKB-ARBA"/>
</dbReference>
<dbReference type="FunFam" id="2.40.50.150:FF:000002">
    <property type="entry name" value="DNA-directed RNA polymerase subunit beta"/>
    <property type="match status" value="1"/>
</dbReference>
<reference evidence="24" key="1">
    <citation type="submission" date="2017-01" db="EMBL/GenBank/DDBJ databases">
        <title>Comparative genomics of anhydrobiosis in the tardigrade Hypsibius dujardini.</title>
        <authorList>
            <person name="Yoshida Y."/>
            <person name="Koutsovoulos G."/>
            <person name="Laetsch D."/>
            <person name="Stevens L."/>
            <person name="Kumar S."/>
            <person name="Horikawa D."/>
            <person name="Ishino K."/>
            <person name="Komine S."/>
            <person name="Tomita M."/>
            <person name="Blaxter M."/>
            <person name="Arakawa K."/>
        </authorList>
    </citation>
    <scope>NUCLEOTIDE SEQUENCE [LARGE SCALE GENOMIC DNA]</scope>
    <source>
        <strain evidence="24">Z151</strain>
    </source>
</reference>
<dbReference type="GO" id="GO:0008270">
    <property type="term" value="F:zinc ion binding"/>
    <property type="evidence" value="ECO:0007669"/>
    <property type="project" value="UniProtKB-KW"/>
</dbReference>
<evidence type="ECO:0000256" key="7">
    <source>
        <dbReference type="ARBA" id="ARBA00022771"/>
    </source>
</evidence>
<dbReference type="EC" id="2.7.7.6" evidence="14"/>
<evidence type="ECO:0000256" key="13">
    <source>
        <dbReference type="RuleBase" id="RU000434"/>
    </source>
</evidence>
<feature type="domain" description="RNA polymerase Rpb2" evidence="20">
    <location>
        <begin position="487"/>
        <end position="551"/>
    </location>
</feature>
<evidence type="ECO:0000256" key="11">
    <source>
        <dbReference type="ARBA" id="ARBA00023242"/>
    </source>
</evidence>
<dbReference type="Gene3D" id="3.90.1110.10">
    <property type="entry name" value="RNA polymerase Rpb2, domain 2"/>
    <property type="match status" value="1"/>
</dbReference>
<comment type="subcellular location">
    <subcellularLocation>
        <location evidence="1">Nucleus</location>
    </subcellularLocation>
</comment>